<comment type="caution">
    <text evidence="1">The sequence shown here is derived from an EMBL/GenBank/DDBJ whole genome shotgun (WGS) entry which is preliminary data.</text>
</comment>
<evidence type="ECO:0000313" key="2">
    <source>
        <dbReference type="Proteomes" id="UP000027601"/>
    </source>
</evidence>
<accession>A0A069CYG0</accession>
<dbReference type="Proteomes" id="UP000027601">
    <property type="component" value="Unassembled WGS sequence"/>
</dbReference>
<sequence length="69" mass="7925">MRVLWVQIPACCVLMSSYRYNKYSKYNDETIEMEPFILGSVAMDGVYRFAGGANEGTGYHKTLPFRYGQ</sequence>
<organism evidence="1 2">
    <name type="scientific">Bacteroides graminisolvens DSM 19988 = JCM 15093</name>
    <dbReference type="NCBI Taxonomy" id="1121097"/>
    <lineage>
        <taxon>Bacteria</taxon>
        <taxon>Pseudomonadati</taxon>
        <taxon>Bacteroidota</taxon>
        <taxon>Bacteroidia</taxon>
        <taxon>Bacteroidales</taxon>
        <taxon>Bacteroidaceae</taxon>
        <taxon>Bacteroides</taxon>
    </lineage>
</organism>
<reference evidence="1 2" key="1">
    <citation type="journal article" date="2015" name="Microbes Environ.">
        <title>Distribution and evolution of nitrogen fixation genes in the phylum bacteroidetes.</title>
        <authorList>
            <person name="Inoue J."/>
            <person name="Oshima K."/>
            <person name="Suda W."/>
            <person name="Sakamoto M."/>
            <person name="Iino T."/>
            <person name="Noda S."/>
            <person name="Hongoh Y."/>
            <person name="Hattori M."/>
            <person name="Ohkuma M."/>
        </authorList>
    </citation>
    <scope>NUCLEOTIDE SEQUENCE [LARGE SCALE GENOMIC DNA]</scope>
    <source>
        <strain evidence="1 2">JCM 15093</strain>
    </source>
</reference>
<keyword evidence="2" id="KW-1185">Reference proteome</keyword>
<proteinExistence type="predicted"/>
<name>A0A069CYG0_9BACE</name>
<evidence type="ECO:0000313" key="1">
    <source>
        <dbReference type="EMBL" id="GAK35613.1"/>
    </source>
</evidence>
<dbReference type="EMBL" id="BAJS01000002">
    <property type="protein sequence ID" value="GAK35613.1"/>
    <property type="molecule type" value="Genomic_DNA"/>
</dbReference>
<gene>
    <name evidence="1" type="ORF">JCM15093_717</name>
</gene>
<protein>
    <submittedName>
        <fullName evidence="1">Uncharacterized protein</fullName>
    </submittedName>
</protein>
<dbReference type="AlphaFoldDB" id="A0A069CYG0"/>